<feature type="chain" id="PRO_5001627285" description="Copper-binding protein" evidence="3">
    <location>
        <begin position="20"/>
        <end position="180"/>
    </location>
</feature>
<evidence type="ECO:0000313" key="5">
    <source>
        <dbReference type="Proteomes" id="UP000027219"/>
    </source>
</evidence>
<keyword evidence="5" id="KW-1185">Reference proteome</keyword>
<keyword evidence="3" id="KW-0732">Signal</keyword>
<evidence type="ECO:0000256" key="1">
    <source>
        <dbReference type="ARBA" id="ARBA00022723"/>
    </source>
</evidence>
<gene>
    <name evidence="4" type="ORF">VFDL14_21325</name>
</gene>
<comment type="caution">
    <text evidence="4">The sequence shown here is derived from an EMBL/GenBank/DDBJ whole genome shotgun (WGS) entry which is preliminary data.</text>
</comment>
<dbReference type="RefSeq" id="WP_032552790.1">
    <property type="nucleotide sequence ID" value="NZ_JFFR01000027.1"/>
</dbReference>
<dbReference type="Proteomes" id="UP000027219">
    <property type="component" value="Unassembled WGS sequence"/>
</dbReference>
<keyword evidence="1" id="KW-0479">Metal-binding</keyword>
<dbReference type="Gene3D" id="2.60.40.420">
    <property type="entry name" value="Cupredoxins - blue copper proteins"/>
    <property type="match status" value="1"/>
</dbReference>
<evidence type="ECO:0000256" key="2">
    <source>
        <dbReference type="ARBA" id="ARBA00023008"/>
    </source>
</evidence>
<dbReference type="GO" id="GO:0046872">
    <property type="term" value="F:metal ion binding"/>
    <property type="evidence" value="ECO:0007669"/>
    <property type="project" value="UniProtKB-KW"/>
</dbReference>
<dbReference type="EMBL" id="JFFR01000027">
    <property type="protein sequence ID" value="KDN27430.1"/>
    <property type="molecule type" value="Genomic_DNA"/>
</dbReference>
<accession>A0A066UK31</accession>
<dbReference type="SUPFAM" id="SSF49503">
    <property type="entry name" value="Cupredoxins"/>
    <property type="match status" value="1"/>
</dbReference>
<dbReference type="InterPro" id="IPR008972">
    <property type="entry name" value="Cupredoxin"/>
</dbReference>
<reference evidence="4 5" key="1">
    <citation type="submission" date="2014-02" db="EMBL/GenBank/DDBJ databases">
        <title>Vibrio fortis Dalian14 Genome Sequencing.</title>
        <authorList>
            <person name="Wang Y."/>
            <person name="Song L."/>
            <person name="Liu G."/>
            <person name="Ding J."/>
        </authorList>
    </citation>
    <scope>NUCLEOTIDE SEQUENCE [LARGE SCALE GENOMIC DNA]</scope>
    <source>
        <strain evidence="4 5">Dalian14</strain>
    </source>
</reference>
<feature type="signal peptide" evidence="3">
    <location>
        <begin position="1"/>
        <end position="19"/>
    </location>
</feature>
<evidence type="ECO:0000313" key="4">
    <source>
        <dbReference type="EMBL" id="KDN27430.1"/>
    </source>
</evidence>
<evidence type="ECO:0000256" key="3">
    <source>
        <dbReference type="SAM" id="SignalP"/>
    </source>
</evidence>
<name>A0A066UK31_9VIBR</name>
<dbReference type="AlphaFoldDB" id="A0A066UK31"/>
<dbReference type="PANTHER" id="PTHR38439:SF3">
    <property type="entry name" value="COPPER-RESISTANT CUPROPROTEIN COPI"/>
    <property type="match status" value="1"/>
</dbReference>
<dbReference type="STRING" id="212667.VFDL14_21325"/>
<proteinExistence type="predicted"/>
<dbReference type="OrthoDB" id="9816061at2"/>
<keyword evidence="2" id="KW-0186">Copper</keyword>
<sequence length="180" mass="20194">MKKTTIALSLALFTSSSFAQMDHPKMDHGKMDHSSMNHEMMDHSTMDHSNMMGMQRTSSVGMPANGAKPDKVVHVILNDDKTITFKKEVKIEANDVVQFVVMNAGNEPHEFSIGSKEELESHRKMMAAMAGMEHDTKNSIVVEPKKARQFMWHFHGDNNVEFACNFKGHAEAGMTKSIKL</sequence>
<protein>
    <recommendedName>
        <fullName evidence="6">Copper-binding protein</fullName>
    </recommendedName>
</protein>
<dbReference type="InterPro" id="IPR050845">
    <property type="entry name" value="Cu-binding_ET"/>
</dbReference>
<dbReference type="PANTHER" id="PTHR38439">
    <property type="entry name" value="AURACYANIN-B"/>
    <property type="match status" value="1"/>
</dbReference>
<evidence type="ECO:0008006" key="6">
    <source>
        <dbReference type="Google" id="ProtNLM"/>
    </source>
</evidence>
<organism evidence="4 5">
    <name type="scientific">Vibrio fortis</name>
    <dbReference type="NCBI Taxonomy" id="212667"/>
    <lineage>
        <taxon>Bacteria</taxon>
        <taxon>Pseudomonadati</taxon>
        <taxon>Pseudomonadota</taxon>
        <taxon>Gammaproteobacteria</taxon>
        <taxon>Vibrionales</taxon>
        <taxon>Vibrionaceae</taxon>
        <taxon>Vibrio</taxon>
    </lineage>
</organism>